<dbReference type="OrthoDB" id="3270292at2759"/>
<evidence type="ECO:0000313" key="2">
    <source>
        <dbReference type="EMBL" id="CCA70406.1"/>
    </source>
</evidence>
<feature type="compositionally biased region" description="Polar residues" evidence="1">
    <location>
        <begin position="521"/>
        <end position="546"/>
    </location>
</feature>
<organism evidence="2 3">
    <name type="scientific">Serendipita indica (strain DSM 11827)</name>
    <name type="common">Root endophyte fungus</name>
    <name type="synonym">Piriformospora indica</name>
    <dbReference type="NCBI Taxonomy" id="1109443"/>
    <lineage>
        <taxon>Eukaryota</taxon>
        <taxon>Fungi</taxon>
        <taxon>Dikarya</taxon>
        <taxon>Basidiomycota</taxon>
        <taxon>Agaricomycotina</taxon>
        <taxon>Agaricomycetes</taxon>
        <taxon>Sebacinales</taxon>
        <taxon>Serendipitaceae</taxon>
        <taxon>Serendipita</taxon>
    </lineage>
</organism>
<comment type="caution">
    <text evidence="2">The sequence shown here is derived from an EMBL/GenBank/DDBJ whole genome shotgun (WGS) entry which is preliminary data.</text>
</comment>
<reference evidence="2 3" key="1">
    <citation type="journal article" date="2011" name="PLoS Pathog.">
        <title>Endophytic Life Strategies Decoded by Genome and Transcriptome Analyses of the Mutualistic Root Symbiont Piriformospora indica.</title>
        <authorList>
            <person name="Zuccaro A."/>
            <person name="Lahrmann U."/>
            <person name="Guldener U."/>
            <person name="Langen G."/>
            <person name="Pfiffi S."/>
            <person name="Biedenkopf D."/>
            <person name="Wong P."/>
            <person name="Samans B."/>
            <person name="Grimm C."/>
            <person name="Basiewicz M."/>
            <person name="Murat C."/>
            <person name="Martin F."/>
            <person name="Kogel K.H."/>
        </authorList>
    </citation>
    <scope>NUCLEOTIDE SEQUENCE [LARGE SCALE GENOMIC DNA]</scope>
    <source>
        <strain evidence="2 3">DSM 11827</strain>
    </source>
</reference>
<protein>
    <submittedName>
        <fullName evidence="2">Uncharacterized protein</fullName>
    </submittedName>
</protein>
<feature type="compositionally biased region" description="Polar residues" evidence="1">
    <location>
        <begin position="153"/>
        <end position="168"/>
    </location>
</feature>
<name>G4TGG3_SERID</name>
<evidence type="ECO:0000313" key="3">
    <source>
        <dbReference type="Proteomes" id="UP000007148"/>
    </source>
</evidence>
<keyword evidence="3" id="KW-1185">Reference proteome</keyword>
<dbReference type="HOGENOM" id="CLU_466232_0_0_1"/>
<evidence type="ECO:0000256" key="1">
    <source>
        <dbReference type="SAM" id="MobiDB-lite"/>
    </source>
</evidence>
<feature type="region of interest" description="Disordered" evidence="1">
    <location>
        <begin position="283"/>
        <end position="465"/>
    </location>
</feature>
<gene>
    <name evidence="2" type="ORF">PIIN_04345</name>
</gene>
<feature type="compositionally biased region" description="Basic residues" evidence="1">
    <location>
        <begin position="389"/>
        <end position="398"/>
    </location>
</feature>
<feature type="compositionally biased region" description="Polar residues" evidence="1">
    <location>
        <begin position="106"/>
        <end position="116"/>
    </location>
</feature>
<feature type="compositionally biased region" description="Basic residues" evidence="1">
    <location>
        <begin position="317"/>
        <end position="331"/>
    </location>
</feature>
<dbReference type="InParanoid" id="G4TGG3"/>
<dbReference type="AlphaFoldDB" id="G4TGG3"/>
<feature type="compositionally biased region" description="Low complexity" evidence="1">
    <location>
        <begin position="430"/>
        <end position="465"/>
    </location>
</feature>
<dbReference type="EMBL" id="CAFZ01000082">
    <property type="protein sequence ID" value="CCA70406.1"/>
    <property type="molecule type" value="Genomic_DNA"/>
</dbReference>
<proteinExistence type="predicted"/>
<sequence length="641" mass="69628">MSIQELLVVGGPPSPAPSTVSSLATQQLATTSPVRNAAMLGDMLYTIAFTILWLFGYARNLVSYIVSLGIIPLQTARQLFGIYQPKPVNLRVVERGPRTRGRTTRNQLDSNGNRSAYSDVEGPQRRTHYSWISHNRKSKNTSIASTSTTSSSDVANTRTHSVPSTPRQRPTLLGDVDQALGGDTVVAASAAAEVEGRRARMRNHVDHSKRRILFVDHKVARRQTAPPASLVTQDSPVERLVISDSPQLRLEDLPSPVMEMQEPSPAHSMTEFGEFVSAPAAAPAMSAVQTTEPSIPPVADPSGAGSGAESISDKKERRPRSGFRLFGRKRSSSMTSQSARLSDAEASMPCPTRLRRKSPYPAKAVTSKPMAVSMSDADATTSTRWLLSRPKRLTKKARSNSSTRTQEPEELTIGPLAMDNGNQSPPHARISSSPINTPTTPSRASALLRSSTLNSTTQTTTPTRTRFNPLRDLEAHLYNRHGLGTGPSTRDGYRATPVPKTGIPRTRPYELPGIERPVPSKRNSVGTPTSGSRRDSVQSTKASDCSSGRHGLYSSTYNANQSADAASVNFVKHLSYSVNFLPMYDYIQWALDAQITTCYDTPLVPHLLLHIFFLHLAITGHLLSLGHLVIGALEASPLAYL</sequence>
<feature type="region of interest" description="Disordered" evidence="1">
    <location>
        <begin position="480"/>
        <end position="549"/>
    </location>
</feature>
<feature type="region of interest" description="Disordered" evidence="1">
    <location>
        <begin position="94"/>
        <end position="171"/>
    </location>
</feature>
<accession>G4TGG3</accession>
<dbReference type="Proteomes" id="UP000007148">
    <property type="component" value="Unassembled WGS sequence"/>
</dbReference>
<feature type="compositionally biased region" description="Low complexity" evidence="1">
    <location>
        <begin position="140"/>
        <end position="152"/>
    </location>
</feature>